<feature type="non-terminal residue" evidence="1">
    <location>
        <position position="1"/>
    </location>
</feature>
<sequence length="135" mass="15800">EDLDSERSNDDPDDTLAESTFRQRNLASWIIVVVPEVQASQSTSFIFCFCPSFWIIVGVLHSPMPTEYHLYSTVIEPISTVEPKEVDSERTLVLEKEQLQNKKRMCTTYQEQLRNKKFSFQRDLFLKRYLVIMAS</sequence>
<accession>A0A498KRT0</accession>
<organism evidence="1 2">
    <name type="scientific">Malus domestica</name>
    <name type="common">Apple</name>
    <name type="synonym">Pyrus malus</name>
    <dbReference type="NCBI Taxonomy" id="3750"/>
    <lineage>
        <taxon>Eukaryota</taxon>
        <taxon>Viridiplantae</taxon>
        <taxon>Streptophyta</taxon>
        <taxon>Embryophyta</taxon>
        <taxon>Tracheophyta</taxon>
        <taxon>Spermatophyta</taxon>
        <taxon>Magnoliopsida</taxon>
        <taxon>eudicotyledons</taxon>
        <taxon>Gunneridae</taxon>
        <taxon>Pentapetalae</taxon>
        <taxon>rosids</taxon>
        <taxon>fabids</taxon>
        <taxon>Rosales</taxon>
        <taxon>Rosaceae</taxon>
        <taxon>Amygdaloideae</taxon>
        <taxon>Maleae</taxon>
        <taxon>Malus</taxon>
    </lineage>
</organism>
<name>A0A498KRT0_MALDO</name>
<dbReference type="AlphaFoldDB" id="A0A498KRT0"/>
<evidence type="ECO:0000313" key="2">
    <source>
        <dbReference type="Proteomes" id="UP000290289"/>
    </source>
</evidence>
<dbReference type="Proteomes" id="UP000290289">
    <property type="component" value="Chromosome 1"/>
</dbReference>
<protein>
    <submittedName>
        <fullName evidence="1">Uncharacterized protein</fullName>
    </submittedName>
</protein>
<keyword evidence="2" id="KW-1185">Reference proteome</keyword>
<dbReference type="EMBL" id="RDQH01000327">
    <property type="protein sequence ID" value="RXI09154.1"/>
    <property type="molecule type" value="Genomic_DNA"/>
</dbReference>
<proteinExistence type="predicted"/>
<evidence type="ECO:0000313" key="1">
    <source>
        <dbReference type="EMBL" id="RXI09154.1"/>
    </source>
</evidence>
<reference evidence="1 2" key="1">
    <citation type="submission" date="2018-10" db="EMBL/GenBank/DDBJ databases">
        <title>A high-quality apple genome assembly.</title>
        <authorList>
            <person name="Hu J."/>
        </authorList>
    </citation>
    <scope>NUCLEOTIDE SEQUENCE [LARGE SCALE GENOMIC DNA]</scope>
    <source>
        <strain evidence="2">cv. HFTH1</strain>
        <tissue evidence="1">Young leaf</tissue>
    </source>
</reference>
<gene>
    <name evidence="1" type="ORF">DVH24_023315</name>
</gene>
<comment type="caution">
    <text evidence="1">The sequence shown here is derived from an EMBL/GenBank/DDBJ whole genome shotgun (WGS) entry which is preliminary data.</text>
</comment>